<dbReference type="Gene3D" id="1.25.40.10">
    <property type="entry name" value="Tetratricopeptide repeat domain"/>
    <property type="match status" value="1"/>
</dbReference>
<comment type="caution">
    <text evidence="3">The sequence shown here is derived from an EMBL/GenBank/DDBJ whole genome shotgun (WGS) entry which is preliminary data.</text>
</comment>
<proteinExistence type="predicted"/>
<organism evidence="3 4">
    <name type="scientific">Amycolatopsis pigmentata</name>
    <dbReference type="NCBI Taxonomy" id="450801"/>
    <lineage>
        <taxon>Bacteria</taxon>
        <taxon>Bacillati</taxon>
        <taxon>Actinomycetota</taxon>
        <taxon>Actinomycetes</taxon>
        <taxon>Pseudonocardiales</taxon>
        <taxon>Pseudonocardiaceae</taxon>
        <taxon>Amycolatopsis</taxon>
    </lineage>
</organism>
<dbReference type="RefSeq" id="WP_378267407.1">
    <property type="nucleotide sequence ID" value="NZ_JBHUKR010000011.1"/>
</dbReference>
<dbReference type="SUPFAM" id="SSF48452">
    <property type="entry name" value="TPR-like"/>
    <property type="match status" value="1"/>
</dbReference>
<feature type="transmembrane region" description="Helical" evidence="2">
    <location>
        <begin position="12"/>
        <end position="30"/>
    </location>
</feature>
<accession>A0ABW5G112</accession>
<dbReference type="InterPro" id="IPR011990">
    <property type="entry name" value="TPR-like_helical_dom_sf"/>
</dbReference>
<name>A0ABW5G112_9PSEU</name>
<keyword evidence="2" id="KW-0472">Membrane</keyword>
<keyword evidence="4" id="KW-1185">Reference proteome</keyword>
<keyword evidence="2" id="KW-0812">Transmembrane</keyword>
<evidence type="ECO:0000256" key="2">
    <source>
        <dbReference type="SAM" id="Phobius"/>
    </source>
</evidence>
<reference evidence="4" key="1">
    <citation type="journal article" date="2019" name="Int. J. Syst. Evol. Microbiol.">
        <title>The Global Catalogue of Microorganisms (GCM) 10K type strain sequencing project: providing services to taxonomists for standard genome sequencing and annotation.</title>
        <authorList>
            <consortium name="The Broad Institute Genomics Platform"/>
            <consortium name="The Broad Institute Genome Sequencing Center for Infectious Disease"/>
            <person name="Wu L."/>
            <person name="Ma J."/>
        </authorList>
    </citation>
    <scope>NUCLEOTIDE SEQUENCE [LARGE SCALE GENOMIC DNA]</scope>
    <source>
        <strain evidence="4">CGMCC 4.7645</strain>
    </source>
</reference>
<dbReference type="Proteomes" id="UP001597417">
    <property type="component" value="Unassembled WGS sequence"/>
</dbReference>
<protein>
    <submittedName>
        <fullName evidence="3">Tetratricopeptide repeat protein</fullName>
    </submittedName>
</protein>
<feature type="region of interest" description="Disordered" evidence="1">
    <location>
        <begin position="46"/>
        <end position="76"/>
    </location>
</feature>
<gene>
    <name evidence="3" type="ORF">ACFSXZ_24110</name>
</gene>
<evidence type="ECO:0000313" key="4">
    <source>
        <dbReference type="Proteomes" id="UP001597417"/>
    </source>
</evidence>
<sequence length="516" mass="57630">MNVFHDLVDFVAQIVAVALVFLVTAFLTRAGTAIWRRVRHGGTVPLVVHGTGTGGPETRRSGGARLRRTGPPTDGTGRDVFQTVVSMLRAYIAEDVRGRWTITPGTPNMATPEIPAEAPKTSDGWVAALYALTAPARPGYHISLMELPSMTGGIRVSVQIVHRPGDTVIAARTFATGPGEDLPFDDLVNDIGGFCVEQVQQQAHVLHRTPRWEQWADRRGYTEFRRGLANETRGATNEALACYNRASSQSLGNVTLALRMASILEREGRFADAMEIYGRIQELWPESIEATYRCAAVCSNARVTGRADYDRARRMLDGVRDALRPRVLFVRWLKSWSPGRSNLGERIYWSSWLRPWRAPRGRLFSRRSKRRDYLWAVKVARAVVDLAEQCDAGWPTGRADTAEFERNWRKVGRYLATPRVGWLAHYNGACFYALCAGMSVVGDGPIHRDRFGDCVDRALRQLASIVRDPFNDLDPRWLLTDPDMQALKEDLGARKWARFIGVDLDGPDGVGQVTRV</sequence>
<evidence type="ECO:0000256" key="1">
    <source>
        <dbReference type="SAM" id="MobiDB-lite"/>
    </source>
</evidence>
<keyword evidence="2" id="KW-1133">Transmembrane helix</keyword>
<evidence type="ECO:0000313" key="3">
    <source>
        <dbReference type="EMBL" id="MFD2419417.1"/>
    </source>
</evidence>
<dbReference type="EMBL" id="JBHUKR010000011">
    <property type="protein sequence ID" value="MFD2419417.1"/>
    <property type="molecule type" value="Genomic_DNA"/>
</dbReference>